<gene>
    <name evidence="2" type="ORF">psal_cds_253</name>
</gene>
<evidence type="ECO:0008006" key="4">
    <source>
        <dbReference type="Google" id="ProtNLM"/>
    </source>
</evidence>
<dbReference type="GeneID" id="16605598"/>
<reference evidence="2 3" key="1">
    <citation type="journal article" date="2013" name="Science">
        <title>Pandoraviruses: amoeba viruses with genomes up to 2.5 Mb reaching that of parasitic eukaryotes.</title>
        <authorList>
            <person name="Philippe N."/>
            <person name="Legendre M."/>
            <person name="Doutre G."/>
            <person name="Coute Y."/>
            <person name="Poirot O."/>
            <person name="Lescot M."/>
            <person name="Arslan D."/>
            <person name="Seltzer V."/>
            <person name="Bertaux L."/>
            <person name="Bruley C."/>
            <person name="Garin J."/>
            <person name="Claverie J.M."/>
            <person name="Abergel C."/>
        </authorList>
    </citation>
    <scope>NUCLEOTIDE SEQUENCE [LARGE SCALE GENOMIC DNA]</scope>
</reference>
<feature type="region of interest" description="Disordered" evidence="1">
    <location>
        <begin position="291"/>
        <end position="323"/>
    </location>
</feature>
<keyword evidence="3" id="KW-1185">Reference proteome</keyword>
<evidence type="ECO:0000256" key="1">
    <source>
        <dbReference type="SAM" id="MobiDB-lite"/>
    </source>
</evidence>
<sequence length="644" mass="70403">MADIGALPVELLDMILNGLDAQGTPFFDPRWRFAARATHPLWRDLISAEVTTGTHARVKAYSRAWRAPSANGTGDKYACQCDYGQHDDFKESLALGRIVSSRCAVGRPWVLTWCSKDGVPPQDRAAIALLSMAAPVIDTRVVCDLVAPYIQGDALTGPFPVRPIRGDFWHGIKRAHPDGDDDDAGWSCCDSEFLYDVTYIICGWNRADLMRPLMDAYATPRVINNVLFCACCDDAVEIVEDALVHADKLCDGGAKSGPHKWRLWKEAARWGGSRVLEYLLRLCAHDEADVTDNPHNSANSATTTTTTTGQHREAAQRRAARLARPETDLTWQKHAVRRNNTDALVVGERYGVPIRVHELIETAADRGNDKTVLWLLARASDTRDPSTSIALAQGCALALGSIVDRYDCDDWRFDARNVCQCFGRSPRKASPKGDGGVGEILTMVDTLCNVMSPMLTTDDGVVVVRQFINRYLARPQHAAEGIALVVRAIERWPASVAGRFKPLGWRALVRAAVATGAIDALDQIINLIATRSSCDLSEIDLWGIATDCVGNAIRAAVPPLPFSYCKKCPALSLLCKRDRAAALVAHILATLYGHASTDEAARRTWRSLCRPRPLPAAALGDSTQDSASVASLRALMVRHGLVYS</sequence>
<evidence type="ECO:0000313" key="2">
    <source>
        <dbReference type="EMBL" id="AGO83811.1"/>
    </source>
</evidence>
<protein>
    <recommendedName>
        <fullName evidence="4">F-box incomplete domain containing protein</fullName>
    </recommendedName>
</protein>
<evidence type="ECO:0000313" key="3">
    <source>
        <dbReference type="Proteomes" id="UP000204584"/>
    </source>
</evidence>
<dbReference type="KEGG" id="vg:16605598"/>
<dbReference type="Proteomes" id="UP000204584">
    <property type="component" value="Segment"/>
</dbReference>
<dbReference type="EMBL" id="KC977571">
    <property type="protein sequence ID" value="AGO83811.1"/>
    <property type="molecule type" value="Genomic_DNA"/>
</dbReference>
<organism evidence="2 3">
    <name type="scientific">Pandoravirus salinus</name>
    <dbReference type="NCBI Taxonomy" id="1349410"/>
    <lineage>
        <taxon>Viruses</taxon>
        <taxon>Pandoravirus</taxon>
    </lineage>
</organism>
<dbReference type="RefSeq" id="YP_008436875.1">
    <property type="nucleotide sequence ID" value="NC_022098.1"/>
</dbReference>
<name>S4VWJ1_9VIRU</name>
<accession>S4VWJ1</accession>
<proteinExistence type="predicted"/>